<dbReference type="InterPro" id="IPR015860">
    <property type="entry name" value="ABC_transpr_TagH-like"/>
</dbReference>
<comment type="caution">
    <text evidence="6">The sequence shown here is derived from an EMBL/GenBank/DDBJ whole genome shotgun (WGS) entry which is preliminary data.</text>
</comment>
<dbReference type="GO" id="GO:0016020">
    <property type="term" value="C:membrane"/>
    <property type="evidence" value="ECO:0007669"/>
    <property type="project" value="InterPro"/>
</dbReference>
<sequence>MEKNIAIKVENLTKKFRIPEHGSPNTIQERFVNPFSKKKMIDFTAVNNLSFEVKKGEFFSVIGPNGAGKSTLLKLISGIYVPTQGNILVDGKLVPFLELGVGFNPDLSARENVYLNGIILGLTKKEVDEHVDHIFDFAELKDFQDLSIKKFSSGMQVRLAFSIAIQVKSDILILDEVLAVGDGEFQKKCFAYFDEIVGKKTILFVSHGLASVKKYSDRVLWLKEDKTYEIGDPSEMVEKYSQTF</sequence>
<keyword evidence="3" id="KW-0547">Nucleotide-binding</keyword>
<evidence type="ECO:0000256" key="3">
    <source>
        <dbReference type="ARBA" id="ARBA00022741"/>
    </source>
</evidence>
<comment type="similarity">
    <text evidence="1">Belongs to the ABC transporter superfamily.</text>
</comment>
<dbReference type="PROSITE" id="PS50893">
    <property type="entry name" value="ABC_TRANSPORTER_2"/>
    <property type="match status" value="1"/>
</dbReference>
<keyword evidence="2" id="KW-0813">Transport</keyword>
<dbReference type="InterPro" id="IPR003439">
    <property type="entry name" value="ABC_transporter-like_ATP-bd"/>
</dbReference>
<dbReference type="GO" id="GO:0140359">
    <property type="term" value="F:ABC-type transporter activity"/>
    <property type="evidence" value="ECO:0007669"/>
    <property type="project" value="InterPro"/>
</dbReference>
<accession>A0A847D0A1</accession>
<dbReference type="InterPro" id="IPR003593">
    <property type="entry name" value="AAA+_ATPase"/>
</dbReference>
<dbReference type="GO" id="GO:0005524">
    <property type="term" value="F:ATP binding"/>
    <property type="evidence" value="ECO:0007669"/>
    <property type="project" value="UniProtKB-KW"/>
</dbReference>
<evidence type="ECO:0000256" key="4">
    <source>
        <dbReference type="ARBA" id="ARBA00022840"/>
    </source>
</evidence>
<dbReference type="EMBL" id="JAAZBX010000004">
    <property type="protein sequence ID" value="NLD25282.1"/>
    <property type="molecule type" value="Genomic_DNA"/>
</dbReference>
<dbReference type="PANTHER" id="PTHR46743">
    <property type="entry name" value="TEICHOIC ACIDS EXPORT ATP-BINDING PROTEIN TAGH"/>
    <property type="match status" value="1"/>
</dbReference>
<feature type="domain" description="ABC transporter" evidence="5">
    <location>
        <begin position="7"/>
        <end position="244"/>
    </location>
</feature>
<keyword evidence="4 6" id="KW-0067">ATP-binding</keyword>
<dbReference type="InterPro" id="IPR017871">
    <property type="entry name" value="ABC_transporter-like_CS"/>
</dbReference>
<evidence type="ECO:0000256" key="2">
    <source>
        <dbReference type="ARBA" id="ARBA00022448"/>
    </source>
</evidence>
<gene>
    <name evidence="6" type="ORF">GX656_01415</name>
</gene>
<dbReference type="AlphaFoldDB" id="A0A847D0A1"/>
<dbReference type="InterPro" id="IPR050683">
    <property type="entry name" value="Bact_Polysacc_Export_ATP-bd"/>
</dbReference>
<dbReference type="CDD" id="cd03220">
    <property type="entry name" value="ABC_KpsT_Wzt"/>
    <property type="match status" value="1"/>
</dbReference>
<evidence type="ECO:0000259" key="5">
    <source>
        <dbReference type="PROSITE" id="PS50893"/>
    </source>
</evidence>
<evidence type="ECO:0000313" key="6">
    <source>
        <dbReference type="EMBL" id="NLD25282.1"/>
    </source>
</evidence>
<protein>
    <submittedName>
        <fullName evidence="6">ABC transporter ATP-binding protein</fullName>
    </submittedName>
</protein>
<proteinExistence type="inferred from homology"/>
<dbReference type="GO" id="GO:0016887">
    <property type="term" value="F:ATP hydrolysis activity"/>
    <property type="evidence" value="ECO:0007669"/>
    <property type="project" value="InterPro"/>
</dbReference>
<dbReference type="PROSITE" id="PS00211">
    <property type="entry name" value="ABC_TRANSPORTER_1"/>
    <property type="match status" value="1"/>
</dbReference>
<evidence type="ECO:0000256" key="1">
    <source>
        <dbReference type="ARBA" id="ARBA00005417"/>
    </source>
</evidence>
<dbReference type="Proteomes" id="UP000545876">
    <property type="component" value="Unassembled WGS sequence"/>
</dbReference>
<dbReference type="InterPro" id="IPR027417">
    <property type="entry name" value="P-loop_NTPase"/>
</dbReference>
<organism evidence="6 7">
    <name type="scientific">Candidatus Dojkabacteria bacterium</name>
    <dbReference type="NCBI Taxonomy" id="2099670"/>
    <lineage>
        <taxon>Bacteria</taxon>
        <taxon>Candidatus Dojkabacteria</taxon>
    </lineage>
</organism>
<dbReference type="Gene3D" id="3.40.50.300">
    <property type="entry name" value="P-loop containing nucleotide triphosphate hydrolases"/>
    <property type="match status" value="1"/>
</dbReference>
<name>A0A847D0A1_9BACT</name>
<dbReference type="PANTHER" id="PTHR46743:SF2">
    <property type="entry name" value="TEICHOIC ACIDS EXPORT ATP-BINDING PROTEIN TAGH"/>
    <property type="match status" value="1"/>
</dbReference>
<reference evidence="6 7" key="1">
    <citation type="journal article" date="2020" name="Biotechnol. Biofuels">
        <title>New insights from the biogas microbiome by comprehensive genome-resolved metagenomics of nearly 1600 species originating from multiple anaerobic digesters.</title>
        <authorList>
            <person name="Campanaro S."/>
            <person name="Treu L."/>
            <person name="Rodriguez-R L.M."/>
            <person name="Kovalovszki A."/>
            <person name="Ziels R.M."/>
            <person name="Maus I."/>
            <person name="Zhu X."/>
            <person name="Kougias P.G."/>
            <person name="Basile A."/>
            <person name="Luo G."/>
            <person name="Schluter A."/>
            <person name="Konstantinidis K.T."/>
            <person name="Angelidaki I."/>
        </authorList>
    </citation>
    <scope>NUCLEOTIDE SEQUENCE [LARGE SCALE GENOMIC DNA]</scope>
    <source>
        <strain evidence="6">AS06rmzACSIP_65</strain>
    </source>
</reference>
<evidence type="ECO:0000313" key="7">
    <source>
        <dbReference type="Proteomes" id="UP000545876"/>
    </source>
</evidence>
<dbReference type="Pfam" id="PF00005">
    <property type="entry name" value="ABC_tran"/>
    <property type="match status" value="1"/>
</dbReference>
<dbReference type="SMART" id="SM00382">
    <property type="entry name" value="AAA"/>
    <property type="match status" value="1"/>
</dbReference>
<dbReference type="SUPFAM" id="SSF52540">
    <property type="entry name" value="P-loop containing nucleoside triphosphate hydrolases"/>
    <property type="match status" value="1"/>
</dbReference>